<evidence type="ECO:0000313" key="12">
    <source>
        <dbReference type="EMBL" id="HJB74720.1"/>
    </source>
</evidence>
<evidence type="ECO:0000256" key="9">
    <source>
        <dbReference type="SAM" id="Phobius"/>
    </source>
</evidence>
<dbReference type="InterPro" id="IPR036366">
    <property type="entry name" value="PGBDSf"/>
</dbReference>
<dbReference type="Gene3D" id="1.10.101.10">
    <property type="entry name" value="PGBD-like superfamily/PGBD"/>
    <property type="match status" value="1"/>
</dbReference>
<keyword evidence="7" id="KW-0961">Cell wall biogenesis/degradation</keyword>
<sequence length="237" mass="25309">MTIYKAFRNFYIFLISLAVALGAIGGGFLAYELCYPDSGDAAYVLSKYGSTGNEVRTLQQKLKDLGFYNGSVDGIFGSQTQSAVRSFQRSVGITADGIAGPTTLLYLGLDTGASSPSTQYSSSDVQLLAKVISAEARGESYEGQVAVGAVVLNRVAHPSFPDSISGVVYQAGAFSCVYDSNWNEPVAESSKRAAIDAINGWDPTGGAIFYFNPDKTNDQFMHSRPVITIIGNHRFCS</sequence>
<evidence type="ECO:0000256" key="8">
    <source>
        <dbReference type="NCBIfam" id="TIGR02869"/>
    </source>
</evidence>
<dbReference type="Pfam" id="PF07486">
    <property type="entry name" value="Hydrolase_2"/>
    <property type="match status" value="1"/>
</dbReference>
<proteinExistence type="inferred from homology"/>
<dbReference type="InterPro" id="IPR036365">
    <property type="entry name" value="PGBD-like_sf"/>
</dbReference>
<evidence type="ECO:0000259" key="10">
    <source>
        <dbReference type="Pfam" id="PF01471"/>
    </source>
</evidence>
<dbReference type="GO" id="GO:0016787">
    <property type="term" value="F:hydrolase activity"/>
    <property type="evidence" value="ECO:0007669"/>
    <property type="project" value="UniProtKB-KW"/>
</dbReference>
<evidence type="ECO:0000313" key="13">
    <source>
        <dbReference type="Proteomes" id="UP000823877"/>
    </source>
</evidence>
<protein>
    <recommendedName>
        <fullName evidence="2 8">Spore cortex-lytic enzyme</fullName>
    </recommendedName>
</protein>
<evidence type="ECO:0000256" key="3">
    <source>
        <dbReference type="ARBA" id="ARBA00022544"/>
    </source>
</evidence>
<dbReference type="GO" id="GO:0030435">
    <property type="term" value="P:sporulation resulting in formation of a cellular spore"/>
    <property type="evidence" value="ECO:0007669"/>
    <property type="project" value="UniProtKB-KW"/>
</dbReference>
<evidence type="ECO:0000256" key="4">
    <source>
        <dbReference type="ARBA" id="ARBA00022729"/>
    </source>
</evidence>
<dbReference type="SUPFAM" id="SSF47090">
    <property type="entry name" value="PGBD-like"/>
    <property type="match status" value="1"/>
</dbReference>
<gene>
    <name evidence="12" type="primary">sleB</name>
    <name evidence="12" type="ORF">IAA37_03495</name>
</gene>
<dbReference type="InterPro" id="IPR011105">
    <property type="entry name" value="Cell_wall_hydrolase_SleB"/>
</dbReference>
<keyword evidence="5" id="KW-0378">Hydrolase</keyword>
<dbReference type="Proteomes" id="UP000823877">
    <property type="component" value="Unassembled WGS sequence"/>
</dbReference>
<dbReference type="AlphaFoldDB" id="A0A9D2MIG8"/>
<reference evidence="12" key="2">
    <citation type="submission" date="2021-04" db="EMBL/GenBank/DDBJ databases">
        <authorList>
            <person name="Gilroy R."/>
        </authorList>
    </citation>
    <scope>NUCLEOTIDE SEQUENCE</scope>
    <source>
        <strain evidence="12">CHK188-16595</strain>
    </source>
</reference>
<evidence type="ECO:0000256" key="5">
    <source>
        <dbReference type="ARBA" id="ARBA00022801"/>
    </source>
</evidence>
<keyword evidence="9" id="KW-0812">Transmembrane</keyword>
<evidence type="ECO:0000256" key="2">
    <source>
        <dbReference type="ARBA" id="ARBA00018364"/>
    </source>
</evidence>
<comment type="caution">
    <text evidence="12">The sequence shown here is derived from an EMBL/GenBank/DDBJ whole genome shotgun (WGS) entry which is preliminary data.</text>
</comment>
<feature type="domain" description="Peptidoglycan binding-like" evidence="10">
    <location>
        <begin position="51"/>
        <end position="104"/>
    </location>
</feature>
<evidence type="ECO:0000256" key="7">
    <source>
        <dbReference type="ARBA" id="ARBA00023316"/>
    </source>
</evidence>
<organism evidence="12 13">
    <name type="scientific">Candidatus Eubacterium faecale</name>
    <dbReference type="NCBI Taxonomy" id="2838568"/>
    <lineage>
        <taxon>Bacteria</taxon>
        <taxon>Bacillati</taxon>
        <taxon>Bacillota</taxon>
        <taxon>Clostridia</taxon>
        <taxon>Eubacteriales</taxon>
        <taxon>Eubacteriaceae</taxon>
        <taxon>Eubacterium</taxon>
    </lineage>
</organism>
<dbReference type="Pfam" id="PF01471">
    <property type="entry name" value="PG_binding_1"/>
    <property type="match status" value="1"/>
</dbReference>
<accession>A0A9D2MIG8</accession>
<dbReference type="Gene3D" id="1.10.10.2520">
    <property type="entry name" value="Cell wall hydrolase SleB, domain 1"/>
    <property type="match status" value="1"/>
</dbReference>
<keyword evidence="6" id="KW-0749">Sporulation</keyword>
<dbReference type="InterPro" id="IPR014224">
    <property type="entry name" value="Spore_cortex_SleB"/>
</dbReference>
<dbReference type="InterPro" id="IPR002477">
    <property type="entry name" value="Peptidoglycan-bd-like"/>
</dbReference>
<dbReference type="NCBIfam" id="TIGR02869">
    <property type="entry name" value="spore_SleB"/>
    <property type="match status" value="1"/>
</dbReference>
<feature type="transmembrane region" description="Helical" evidence="9">
    <location>
        <begin position="12"/>
        <end position="31"/>
    </location>
</feature>
<reference evidence="12" key="1">
    <citation type="journal article" date="2021" name="PeerJ">
        <title>Extensive microbial diversity within the chicken gut microbiome revealed by metagenomics and culture.</title>
        <authorList>
            <person name="Gilroy R."/>
            <person name="Ravi A."/>
            <person name="Getino M."/>
            <person name="Pursley I."/>
            <person name="Horton D.L."/>
            <person name="Alikhan N.F."/>
            <person name="Baker D."/>
            <person name="Gharbi K."/>
            <person name="Hall N."/>
            <person name="Watson M."/>
            <person name="Adriaenssens E.M."/>
            <person name="Foster-Nyarko E."/>
            <person name="Jarju S."/>
            <person name="Secka A."/>
            <person name="Antonio M."/>
            <person name="Oren A."/>
            <person name="Chaudhuri R.R."/>
            <person name="La Ragione R."/>
            <person name="Hildebrand F."/>
            <person name="Pallen M.J."/>
        </authorList>
    </citation>
    <scope>NUCLEOTIDE SEQUENCE</scope>
    <source>
        <strain evidence="12">CHK188-16595</strain>
    </source>
</reference>
<dbReference type="GO" id="GO:0071555">
    <property type="term" value="P:cell wall organization"/>
    <property type="evidence" value="ECO:0007669"/>
    <property type="project" value="UniProtKB-KW"/>
</dbReference>
<evidence type="ECO:0000259" key="11">
    <source>
        <dbReference type="Pfam" id="PF07486"/>
    </source>
</evidence>
<evidence type="ECO:0000256" key="6">
    <source>
        <dbReference type="ARBA" id="ARBA00022969"/>
    </source>
</evidence>
<dbReference type="GO" id="GO:0009847">
    <property type="term" value="P:spore germination"/>
    <property type="evidence" value="ECO:0007669"/>
    <property type="project" value="UniProtKB-UniRule"/>
</dbReference>
<feature type="domain" description="Cell wall hydrolase SleB" evidence="11">
    <location>
        <begin position="138"/>
        <end position="236"/>
    </location>
</feature>
<keyword evidence="3" id="KW-0309">Germination</keyword>
<name>A0A9D2MIG8_9FIRM</name>
<dbReference type="InterPro" id="IPR042047">
    <property type="entry name" value="SleB_dom1"/>
</dbReference>
<keyword evidence="4" id="KW-0732">Signal</keyword>
<evidence type="ECO:0000256" key="1">
    <source>
        <dbReference type="ARBA" id="ARBA00007010"/>
    </source>
</evidence>
<keyword evidence="9" id="KW-0472">Membrane</keyword>
<dbReference type="EMBL" id="DWXN01000008">
    <property type="protein sequence ID" value="HJB74720.1"/>
    <property type="molecule type" value="Genomic_DNA"/>
</dbReference>
<comment type="similarity">
    <text evidence="1">Belongs to the SleB family.</text>
</comment>
<keyword evidence="9" id="KW-1133">Transmembrane helix</keyword>
<dbReference type="Gene3D" id="6.20.240.60">
    <property type="match status" value="1"/>
</dbReference>